<feature type="domain" description="Peptidase S1" evidence="11">
    <location>
        <begin position="1073"/>
        <end position="1317"/>
    </location>
</feature>
<evidence type="ECO:0000259" key="11">
    <source>
        <dbReference type="PROSITE" id="PS50240"/>
    </source>
</evidence>
<dbReference type="GO" id="GO:0005576">
    <property type="term" value="C:extracellular region"/>
    <property type="evidence" value="ECO:0007669"/>
    <property type="project" value="UniProtKB-SubCell"/>
</dbReference>
<feature type="domain" description="Peptidase S1" evidence="11">
    <location>
        <begin position="43"/>
        <end position="284"/>
    </location>
</feature>
<dbReference type="InterPro" id="IPR043504">
    <property type="entry name" value="Peptidase_S1_PA_chymotrypsin"/>
</dbReference>
<dbReference type="Gene3D" id="2.40.10.10">
    <property type="entry name" value="Trypsin-like serine proteases"/>
    <property type="match status" value="5"/>
</dbReference>
<dbReference type="InterPro" id="IPR018114">
    <property type="entry name" value="TRYPSIN_HIS"/>
</dbReference>
<dbReference type="CDD" id="cd00190">
    <property type="entry name" value="Tryp_SPc"/>
    <property type="match status" value="2"/>
</dbReference>
<keyword evidence="13" id="KW-1185">Reference proteome</keyword>
<evidence type="ECO:0000256" key="4">
    <source>
        <dbReference type="ARBA" id="ARBA00022729"/>
    </source>
</evidence>
<dbReference type="PROSITE" id="PS50240">
    <property type="entry name" value="TRYPSIN_DOM"/>
    <property type="match status" value="5"/>
</dbReference>
<name>A0A182MY39_9DIPT</name>
<dbReference type="PRINTS" id="PR00722">
    <property type="entry name" value="CHYMOTRYPSIN"/>
</dbReference>
<comment type="subcellular location">
    <subcellularLocation>
        <location evidence="1">Secreted</location>
    </subcellularLocation>
</comment>
<dbReference type="FunFam" id="2.40.10.10:FF:000146">
    <property type="entry name" value="Serine protease 53"/>
    <property type="match status" value="1"/>
</dbReference>
<dbReference type="EnsemblMetazoa" id="ADIR000293-RA">
    <property type="protein sequence ID" value="ADIR000293-PA"/>
    <property type="gene ID" value="ADIR000293"/>
</dbReference>
<evidence type="ECO:0000256" key="6">
    <source>
        <dbReference type="ARBA" id="ARBA00022825"/>
    </source>
</evidence>
<dbReference type="PANTHER" id="PTHR24260">
    <property type="match status" value="1"/>
</dbReference>
<organism evidence="12 13">
    <name type="scientific">Anopheles dirus</name>
    <dbReference type="NCBI Taxonomy" id="7168"/>
    <lineage>
        <taxon>Eukaryota</taxon>
        <taxon>Metazoa</taxon>
        <taxon>Ecdysozoa</taxon>
        <taxon>Arthropoda</taxon>
        <taxon>Hexapoda</taxon>
        <taxon>Insecta</taxon>
        <taxon>Pterygota</taxon>
        <taxon>Neoptera</taxon>
        <taxon>Endopterygota</taxon>
        <taxon>Diptera</taxon>
        <taxon>Nematocera</taxon>
        <taxon>Culicoidea</taxon>
        <taxon>Culicidae</taxon>
        <taxon>Anophelinae</taxon>
        <taxon>Anopheles</taxon>
    </lineage>
</organism>
<dbReference type="VEuPathDB" id="VectorBase:ADIR000293"/>
<reference evidence="12" key="2">
    <citation type="submission" date="2020-05" db="UniProtKB">
        <authorList>
            <consortium name="EnsemblMetazoa"/>
        </authorList>
    </citation>
    <scope>IDENTIFICATION</scope>
    <source>
        <strain evidence="12">WRAIR2</strain>
    </source>
</reference>
<dbReference type="Proteomes" id="UP000075884">
    <property type="component" value="Unassembled WGS sequence"/>
</dbReference>
<dbReference type="PROSITE" id="PS00134">
    <property type="entry name" value="TRYPSIN_HIS"/>
    <property type="match status" value="2"/>
</dbReference>
<evidence type="ECO:0000256" key="10">
    <source>
        <dbReference type="SAM" id="SignalP"/>
    </source>
</evidence>
<evidence type="ECO:0000256" key="2">
    <source>
        <dbReference type="ARBA" id="ARBA00022525"/>
    </source>
</evidence>
<evidence type="ECO:0000313" key="13">
    <source>
        <dbReference type="Proteomes" id="UP000075884"/>
    </source>
</evidence>
<comment type="similarity">
    <text evidence="9">Belongs to the peptidase S1 family. CLIP subfamily.</text>
</comment>
<accession>A0A182MY39</accession>
<keyword evidence="7" id="KW-0865">Zymogen</keyword>
<evidence type="ECO:0000256" key="7">
    <source>
        <dbReference type="ARBA" id="ARBA00023145"/>
    </source>
</evidence>
<evidence type="ECO:0000313" key="12">
    <source>
        <dbReference type="EnsemblMetazoa" id="ADIR000293-PA"/>
    </source>
</evidence>
<protein>
    <recommendedName>
        <fullName evidence="11">Peptidase S1 domain-containing protein</fullName>
    </recommendedName>
</protein>
<reference evidence="13" key="1">
    <citation type="submission" date="2013-03" db="EMBL/GenBank/DDBJ databases">
        <title>The Genome Sequence of Anopheles dirus WRAIR2.</title>
        <authorList>
            <consortium name="The Broad Institute Genomics Platform"/>
            <person name="Neafsey D.E."/>
            <person name="Walton C."/>
            <person name="Walker B."/>
            <person name="Young S.K."/>
            <person name="Zeng Q."/>
            <person name="Gargeya S."/>
            <person name="Fitzgerald M."/>
            <person name="Haas B."/>
            <person name="Abouelleil A."/>
            <person name="Allen A.W."/>
            <person name="Alvarado L."/>
            <person name="Arachchi H.M."/>
            <person name="Berlin A.M."/>
            <person name="Chapman S.B."/>
            <person name="Gainer-Dewar J."/>
            <person name="Goldberg J."/>
            <person name="Griggs A."/>
            <person name="Gujja S."/>
            <person name="Hansen M."/>
            <person name="Howarth C."/>
            <person name="Imamovic A."/>
            <person name="Ireland A."/>
            <person name="Larimer J."/>
            <person name="McCowan C."/>
            <person name="Murphy C."/>
            <person name="Pearson M."/>
            <person name="Poon T.W."/>
            <person name="Priest M."/>
            <person name="Roberts A."/>
            <person name="Saif S."/>
            <person name="Shea T."/>
            <person name="Sisk P."/>
            <person name="Sykes S."/>
            <person name="Wortman J."/>
            <person name="Nusbaum C."/>
            <person name="Birren B."/>
        </authorList>
    </citation>
    <scope>NUCLEOTIDE SEQUENCE [LARGE SCALE GENOMIC DNA]</scope>
    <source>
        <strain evidence="13">WRAIR2</strain>
    </source>
</reference>
<feature type="signal peptide" evidence="10">
    <location>
        <begin position="1"/>
        <end position="22"/>
    </location>
</feature>
<keyword evidence="6" id="KW-0720">Serine protease</keyword>
<evidence type="ECO:0000256" key="5">
    <source>
        <dbReference type="ARBA" id="ARBA00022801"/>
    </source>
</evidence>
<dbReference type="STRING" id="7168.A0A182MY39"/>
<dbReference type="InterPro" id="IPR051333">
    <property type="entry name" value="CLIP_Serine_Protease"/>
</dbReference>
<keyword evidence="5" id="KW-0378">Hydrolase</keyword>
<dbReference type="FunFam" id="2.40.10.10:FF:000068">
    <property type="entry name" value="transmembrane protease serine 2"/>
    <property type="match status" value="1"/>
</dbReference>
<keyword evidence="8" id="KW-1015">Disulfide bond</keyword>
<feature type="domain" description="Peptidase S1" evidence="11">
    <location>
        <begin position="797"/>
        <end position="1032"/>
    </location>
</feature>
<feature type="chain" id="PRO_5008129111" description="Peptidase S1 domain-containing protein" evidence="10">
    <location>
        <begin position="23"/>
        <end position="1337"/>
    </location>
</feature>
<keyword evidence="4 10" id="KW-0732">Signal</keyword>
<dbReference type="Pfam" id="PF00089">
    <property type="entry name" value="Trypsin"/>
    <property type="match status" value="4"/>
</dbReference>
<feature type="domain" description="Peptidase S1" evidence="11">
    <location>
        <begin position="320"/>
        <end position="568"/>
    </location>
</feature>
<evidence type="ECO:0000256" key="9">
    <source>
        <dbReference type="ARBA" id="ARBA00024195"/>
    </source>
</evidence>
<dbReference type="GO" id="GO:0004252">
    <property type="term" value="F:serine-type endopeptidase activity"/>
    <property type="evidence" value="ECO:0007669"/>
    <property type="project" value="InterPro"/>
</dbReference>
<dbReference type="PANTHER" id="PTHR24260:SF136">
    <property type="entry name" value="GH08193P-RELATED"/>
    <property type="match status" value="1"/>
</dbReference>
<dbReference type="InterPro" id="IPR001254">
    <property type="entry name" value="Trypsin_dom"/>
</dbReference>
<dbReference type="InterPro" id="IPR009003">
    <property type="entry name" value="Peptidase_S1_PA"/>
</dbReference>
<evidence type="ECO:0000256" key="8">
    <source>
        <dbReference type="ARBA" id="ARBA00023157"/>
    </source>
</evidence>
<sequence>MPSNQLWTFVLVSCLIICAVSSTFGMDERIDCGRRKLKTVFLIRNGTDAIAGHWPWHVTIFHLKGNNLEYACGGSILDRDTILTAAHCVTRISGVIHRRHISVQLGRTDLKEEQDYIQSHNVQEIIVHPQFSGNSVAHDIALVKLATNITMSKYVQPVCLWNLNDQENPIIGKNGTIVGFGLTENDTISDHLKKAVVSVIDPMQCIESDRDAFGHLLTSEMICGKGQNGVSACNGDSGGGMFFEVSGKWFVRGLVSFTPGRENNSLLCDGIRNTVFKMSSIQLWKVVLVSCLITGAVRSTLGTDDRIECGRRKLKTVFLIRNGTDAIAGHWPWHVTIFHLKGNNLEYACGGSILDRNTILTAAHCVTRVNGVIHRRHISVQLGRTKLKDEQDYIQSHDVQEIIVHPLFSQNSVAHDIALVKLAANITMSKYVQPVCIWNLNDQENPIIGKNGTIVGFGLTVNDTVSDHLKNALVSVVEPLKCIENDRDAFGHLLTSEMICANGQNGVSACNGDSGGGMFFEINGKWFVRGLVSFTPGRENNSLLCDGIRNTVFSDVAKYGEWITKYIDPRVLHDESDVIVDYDEKLKLFNFDTHKPAFFWVEKQIQRVIIHPKFDNATYANDIALIELYHPANMTSPQSRPICLPVTPAMRKSSFDNLYSPLYTPIILTAHMNNTECMAKHTFARSILQVSQFCVGFENSDKTEHLWVRGTPVLQKRTRGNKEQFFLQGFQTQRYVSNFSNVHVFTDTNKYIDWILYNMKFNNGTENGTKLQKSQLKSDEWPSLFSETDCGKDKRGVVNSFRYPTIPWMGWLHSNRNISIADLNDDAIATLIHKRRFATFGSLGSYYSCRTDECEDFIQELDVREITIHPNYTKYPRRNDIALIELWPEIDENHEYIRPICLPWIENVPKSEPLRLTVPEIIYFSFIRKELKLENSTTCLQRFLANGYQFQPKDVSICTMYSAGEKPFPIASGAPLQMELVFNGDQRFFVRGLFYNLFYNRKTGERKINSLYMSQLFTDINPFLDWIAEEVGSVYAERSRMTSNAASKEEHLKSNQVHLLPMQNTITRRQINFVDDSSSEVFLDVDRTDWFGLIHRINDVGRLHKCGVTVFSEWYGISTASCAVNYTGDVLFVTYESQHRFPVQKVIVHPEYRSGNLNNNIALIQFTKSALILNPIDLPIINEIRTLGYKRSDLKTFSSFRQIKLEFLTDFYLQSVGDRYVDWDICQTYWNESKPKYERHQSPLQLNSTICINYNKYGRGAESEIEASPMCSIQELNDDSTLYLRGISLKSGTMARYASMYYLEIDGFLDWILENMNNTLRESDLPSFDLRKTLLFN</sequence>
<keyword evidence="3" id="KW-0645">Protease</keyword>
<evidence type="ECO:0000256" key="3">
    <source>
        <dbReference type="ARBA" id="ARBA00022670"/>
    </source>
</evidence>
<keyword evidence="2" id="KW-0964">Secreted</keyword>
<dbReference type="InterPro" id="IPR001314">
    <property type="entry name" value="Peptidase_S1A"/>
</dbReference>
<dbReference type="GO" id="GO:0006508">
    <property type="term" value="P:proteolysis"/>
    <property type="evidence" value="ECO:0007669"/>
    <property type="project" value="UniProtKB-KW"/>
</dbReference>
<feature type="domain" description="Peptidase S1" evidence="11">
    <location>
        <begin position="604"/>
        <end position="760"/>
    </location>
</feature>
<proteinExistence type="inferred from homology"/>
<evidence type="ECO:0000256" key="1">
    <source>
        <dbReference type="ARBA" id="ARBA00004613"/>
    </source>
</evidence>
<dbReference type="SMART" id="SM00020">
    <property type="entry name" value="Tryp_SPc"/>
    <property type="match status" value="2"/>
</dbReference>
<dbReference type="SUPFAM" id="SSF50494">
    <property type="entry name" value="Trypsin-like serine proteases"/>
    <property type="match status" value="5"/>
</dbReference>